<reference evidence="2" key="2">
    <citation type="journal article" date="2021" name="PeerJ">
        <title>Extensive microbial diversity within the chicken gut microbiome revealed by metagenomics and culture.</title>
        <authorList>
            <person name="Gilroy R."/>
            <person name="Ravi A."/>
            <person name="Getino M."/>
            <person name="Pursley I."/>
            <person name="Horton D.L."/>
            <person name="Alikhan N.F."/>
            <person name="Baker D."/>
            <person name="Gharbi K."/>
            <person name="Hall N."/>
            <person name="Watson M."/>
            <person name="Adriaenssens E.M."/>
            <person name="Foster-Nyarko E."/>
            <person name="Jarju S."/>
            <person name="Secka A."/>
            <person name="Antonio M."/>
            <person name="Oren A."/>
            <person name="Chaudhuri R.R."/>
            <person name="La Ragione R."/>
            <person name="Hildebrand F."/>
            <person name="Pallen M.J."/>
        </authorList>
    </citation>
    <scope>NUCLEOTIDE SEQUENCE</scope>
    <source>
        <strain evidence="2">ChiGjej3B3-7149</strain>
    </source>
</reference>
<feature type="transmembrane region" description="Helical" evidence="1">
    <location>
        <begin position="63"/>
        <end position="79"/>
    </location>
</feature>
<name>A0A9D1IZD9_9FIRM</name>
<sequence>MRLPLNSIAHLLTDAVCAAAVFGPIAASGGDLSLCIVIYNSAAFLTQCLAGLMTDLLTRHERLAAIGLAVCVLGAYAPLPGWAAALIIGLGNCLFHVAAGTVTLKESRSAGPLGIFVAPGALGLAAGTLWPWLLPWFCAAALIAVAAMLVSGRGEAAFVRPAPARVPWGAVAALTLAVAVRAIGGCAADFPWKTGAGLSFLTAIFVFAGKSLGGYACDRLGPTRTALASVPAAALLTAFCAAWAAPALAGQLLLNLSMPVTLWLIYRAMPDSPGFAFGLAASALWPGTVAGMLINLSGAWNSALILVSFAAGLAAIIYAEKSLKEVRT</sequence>
<feature type="transmembrane region" description="Helical" evidence="1">
    <location>
        <begin position="164"/>
        <end position="183"/>
    </location>
</feature>
<evidence type="ECO:0000313" key="2">
    <source>
        <dbReference type="EMBL" id="HIR55297.1"/>
    </source>
</evidence>
<protein>
    <recommendedName>
        <fullName evidence="4">MFS transporter</fullName>
    </recommendedName>
</protein>
<organism evidence="2 3">
    <name type="scientific">Candidatus Scatomorpha intestinigallinarum</name>
    <dbReference type="NCBI Taxonomy" id="2840923"/>
    <lineage>
        <taxon>Bacteria</taxon>
        <taxon>Bacillati</taxon>
        <taxon>Bacillota</taxon>
        <taxon>Clostridia</taxon>
        <taxon>Eubacteriales</taxon>
        <taxon>Candidatus Scatomorpha</taxon>
    </lineage>
</organism>
<dbReference type="AlphaFoldDB" id="A0A9D1IZD9"/>
<evidence type="ECO:0000256" key="1">
    <source>
        <dbReference type="SAM" id="Phobius"/>
    </source>
</evidence>
<keyword evidence="1" id="KW-0812">Transmembrane</keyword>
<keyword evidence="1" id="KW-0472">Membrane</keyword>
<feature type="transmembrane region" description="Helical" evidence="1">
    <location>
        <begin position="300"/>
        <end position="319"/>
    </location>
</feature>
<feature type="transmembrane region" description="Helical" evidence="1">
    <location>
        <begin position="195"/>
        <end position="213"/>
    </location>
</feature>
<dbReference type="SUPFAM" id="SSF103473">
    <property type="entry name" value="MFS general substrate transporter"/>
    <property type="match status" value="1"/>
</dbReference>
<keyword evidence="1" id="KW-1133">Transmembrane helix</keyword>
<feature type="transmembrane region" description="Helical" evidence="1">
    <location>
        <begin position="225"/>
        <end position="245"/>
    </location>
</feature>
<proteinExistence type="predicted"/>
<evidence type="ECO:0008006" key="4">
    <source>
        <dbReference type="Google" id="ProtNLM"/>
    </source>
</evidence>
<evidence type="ECO:0000313" key="3">
    <source>
        <dbReference type="Proteomes" id="UP000824238"/>
    </source>
</evidence>
<accession>A0A9D1IZD9</accession>
<dbReference type="InterPro" id="IPR036259">
    <property type="entry name" value="MFS_trans_sf"/>
</dbReference>
<dbReference type="EMBL" id="DVHH01000164">
    <property type="protein sequence ID" value="HIR55297.1"/>
    <property type="molecule type" value="Genomic_DNA"/>
</dbReference>
<gene>
    <name evidence="2" type="ORF">IAD36_06885</name>
</gene>
<reference evidence="2" key="1">
    <citation type="submission" date="2020-10" db="EMBL/GenBank/DDBJ databases">
        <authorList>
            <person name="Gilroy R."/>
        </authorList>
    </citation>
    <scope>NUCLEOTIDE SEQUENCE</scope>
    <source>
        <strain evidence="2">ChiGjej3B3-7149</strain>
    </source>
</reference>
<dbReference type="Proteomes" id="UP000824238">
    <property type="component" value="Unassembled WGS sequence"/>
</dbReference>
<feature type="transmembrane region" description="Helical" evidence="1">
    <location>
        <begin position="133"/>
        <end position="152"/>
    </location>
</feature>
<comment type="caution">
    <text evidence="2">The sequence shown here is derived from an EMBL/GenBank/DDBJ whole genome shotgun (WGS) entry which is preliminary data.</text>
</comment>